<dbReference type="STRING" id="418985.A0A1V9XP27"/>
<feature type="domain" description="ABC transporter" evidence="1">
    <location>
        <begin position="28"/>
        <end position="96"/>
    </location>
</feature>
<dbReference type="OrthoDB" id="10255969at2759"/>
<dbReference type="Pfam" id="PF00005">
    <property type="entry name" value="ABC_tran"/>
    <property type="match status" value="1"/>
</dbReference>
<comment type="caution">
    <text evidence="2">The sequence shown here is derived from an EMBL/GenBank/DDBJ whole genome shotgun (WGS) entry which is preliminary data.</text>
</comment>
<dbReference type="PANTHER" id="PTHR43038">
    <property type="entry name" value="ATP-BINDING CASSETTE, SUB-FAMILY H, MEMBER 1"/>
    <property type="match status" value="1"/>
</dbReference>
<reference evidence="2 3" key="1">
    <citation type="journal article" date="2017" name="Gigascience">
        <title>Draft genome of the honey bee ectoparasitic mite, Tropilaelaps mercedesae, is shaped by the parasitic life history.</title>
        <authorList>
            <person name="Dong X."/>
            <person name="Armstrong S.D."/>
            <person name="Xia D."/>
            <person name="Makepeace B.L."/>
            <person name="Darby A.C."/>
            <person name="Kadowaki T."/>
        </authorList>
    </citation>
    <scope>NUCLEOTIDE SEQUENCE [LARGE SCALE GENOMIC DNA]</scope>
    <source>
        <strain evidence="2">Wuxi-XJTLU</strain>
    </source>
</reference>
<accession>A0A1V9XP27</accession>
<dbReference type="Proteomes" id="UP000192247">
    <property type="component" value="Unassembled WGS sequence"/>
</dbReference>
<dbReference type="AlphaFoldDB" id="A0A1V9XP27"/>
<name>A0A1V9XP27_9ACAR</name>
<keyword evidence="3" id="KW-1185">Reference proteome</keyword>
<dbReference type="InterPro" id="IPR027417">
    <property type="entry name" value="P-loop_NTPase"/>
</dbReference>
<dbReference type="SUPFAM" id="SSF52540">
    <property type="entry name" value="P-loop containing nucleoside triphosphate hydrolases"/>
    <property type="match status" value="1"/>
</dbReference>
<organism evidence="2 3">
    <name type="scientific">Tropilaelaps mercedesae</name>
    <dbReference type="NCBI Taxonomy" id="418985"/>
    <lineage>
        <taxon>Eukaryota</taxon>
        <taxon>Metazoa</taxon>
        <taxon>Ecdysozoa</taxon>
        <taxon>Arthropoda</taxon>
        <taxon>Chelicerata</taxon>
        <taxon>Arachnida</taxon>
        <taxon>Acari</taxon>
        <taxon>Parasitiformes</taxon>
        <taxon>Mesostigmata</taxon>
        <taxon>Gamasina</taxon>
        <taxon>Dermanyssoidea</taxon>
        <taxon>Laelapidae</taxon>
        <taxon>Tropilaelaps</taxon>
    </lineage>
</organism>
<dbReference type="PANTHER" id="PTHR43038:SF3">
    <property type="entry name" value="ABC TRANSPORTER G FAMILY MEMBER 20 ISOFORM X1"/>
    <property type="match status" value="1"/>
</dbReference>
<evidence type="ECO:0000313" key="3">
    <source>
        <dbReference type="Proteomes" id="UP000192247"/>
    </source>
</evidence>
<dbReference type="GO" id="GO:0016887">
    <property type="term" value="F:ATP hydrolysis activity"/>
    <property type="evidence" value="ECO:0007669"/>
    <property type="project" value="InterPro"/>
</dbReference>
<gene>
    <name evidence="2" type="ORF">BIW11_03284</name>
</gene>
<sequence length="142" mass="16037">MRHESKDDCLSITSSNRVKTSHEAIPSGVDIHVRRGQIYGLLDLSGCGKTALPKCILGDLRSDEGTIAVFGHRPGRLANQNMGFFQRVSGARITLTRPRSSSDDAKDQRQYETKLSAEYILERFLETTKREYICTEKRKHPN</sequence>
<dbReference type="InParanoid" id="A0A1V9XP27"/>
<dbReference type="Gene3D" id="3.40.50.300">
    <property type="entry name" value="P-loop containing nucleotide triphosphate hydrolases"/>
    <property type="match status" value="1"/>
</dbReference>
<dbReference type="GO" id="GO:0005524">
    <property type="term" value="F:ATP binding"/>
    <property type="evidence" value="ECO:0007669"/>
    <property type="project" value="InterPro"/>
</dbReference>
<dbReference type="EMBL" id="MNPL01006620">
    <property type="protein sequence ID" value="OQR75265.1"/>
    <property type="molecule type" value="Genomic_DNA"/>
</dbReference>
<evidence type="ECO:0000259" key="1">
    <source>
        <dbReference type="Pfam" id="PF00005"/>
    </source>
</evidence>
<evidence type="ECO:0000313" key="2">
    <source>
        <dbReference type="EMBL" id="OQR75265.1"/>
    </source>
</evidence>
<protein>
    <submittedName>
        <fullName evidence="2">ABC transporter G family member 23-like</fullName>
    </submittedName>
</protein>
<proteinExistence type="predicted"/>
<dbReference type="InterPro" id="IPR003439">
    <property type="entry name" value="ABC_transporter-like_ATP-bd"/>
</dbReference>